<evidence type="ECO:0000313" key="2">
    <source>
        <dbReference type="Proteomes" id="UP001297580"/>
    </source>
</evidence>
<gene>
    <name evidence="1" type="ORF">HSX42_02005</name>
</gene>
<dbReference type="EMBL" id="CP133461">
    <property type="protein sequence ID" value="WMV76620.1"/>
    <property type="molecule type" value="Genomic_DNA"/>
</dbReference>
<protein>
    <recommendedName>
        <fullName evidence="3">GNAT family N-acetyltransferase</fullName>
    </recommendedName>
</protein>
<evidence type="ECO:0008006" key="3">
    <source>
        <dbReference type="Google" id="ProtNLM"/>
    </source>
</evidence>
<dbReference type="SUPFAM" id="SSF55729">
    <property type="entry name" value="Acyl-CoA N-acyltransferases (Nat)"/>
    <property type="match status" value="1"/>
</dbReference>
<name>A0ABY9QDU0_GEOTD</name>
<dbReference type="Gene3D" id="3.40.630.30">
    <property type="match status" value="1"/>
</dbReference>
<accession>A0ABY9QDU0</accession>
<dbReference type="RefSeq" id="WP_236934308.1">
    <property type="nucleotide sequence ID" value="NZ_CP133461.1"/>
</dbReference>
<dbReference type="Proteomes" id="UP001297580">
    <property type="component" value="Chromosome"/>
</dbReference>
<evidence type="ECO:0000313" key="1">
    <source>
        <dbReference type="EMBL" id="WMV76620.1"/>
    </source>
</evidence>
<proteinExistence type="predicted"/>
<dbReference type="InterPro" id="IPR016181">
    <property type="entry name" value="Acyl_CoA_acyltransferase"/>
</dbReference>
<organism evidence="1 2">
    <name type="scientific">Geobacillus thermodenitrificans</name>
    <dbReference type="NCBI Taxonomy" id="33940"/>
    <lineage>
        <taxon>Bacteria</taxon>
        <taxon>Bacillati</taxon>
        <taxon>Bacillota</taxon>
        <taxon>Bacilli</taxon>
        <taxon>Bacillales</taxon>
        <taxon>Anoxybacillaceae</taxon>
        <taxon>Geobacillus</taxon>
    </lineage>
</organism>
<sequence>MEIVPTVLTGERVKLVPMEIDHIDGLFAAAQDPRIWDYMFAKVETVDDMVKSKLLCKFPFDRQHGPDDLTYGR</sequence>
<reference evidence="1 2" key="1">
    <citation type="submission" date="2023-08" db="EMBL/GenBank/DDBJ databases">
        <title>Complete genome sequence of Geobacillus thermodenitrificans K1041, a genetically tractable strain representative of the genus Geobacillus.</title>
        <authorList>
            <person name="Kani S."/>
            <person name="Suzuki H."/>
        </authorList>
    </citation>
    <scope>NUCLEOTIDE SEQUENCE [LARGE SCALE GENOMIC DNA]</scope>
    <source>
        <strain evidence="1 2">K1041</strain>
    </source>
</reference>
<keyword evidence="2" id="KW-1185">Reference proteome</keyword>